<dbReference type="InterPro" id="IPR035810">
    <property type="entry name" value="PEBP_euk"/>
</dbReference>
<organism evidence="1 2">
    <name type="scientific">Lophiotrema nucula</name>
    <dbReference type="NCBI Taxonomy" id="690887"/>
    <lineage>
        <taxon>Eukaryota</taxon>
        <taxon>Fungi</taxon>
        <taxon>Dikarya</taxon>
        <taxon>Ascomycota</taxon>
        <taxon>Pezizomycotina</taxon>
        <taxon>Dothideomycetes</taxon>
        <taxon>Pleosporomycetidae</taxon>
        <taxon>Pleosporales</taxon>
        <taxon>Lophiotremataceae</taxon>
        <taxon>Lophiotrema</taxon>
    </lineage>
</organism>
<reference evidence="1" key="1">
    <citation type="journal article" date="2020" name="Stud. Mycol.">
        <title>101 Dothideomycetes genomes: a test case for predicting lifestyles and emergence of pathogens.</title>
        <authorList>
            <person name="Haridas S."/>
            <person name="Albert R."/>
            <person name="Binder M."/>
            <person name="Bloem J."/>
            <person name="Labutti K."/>
            <person name="Salamov A."/>
            <person name="Andreopoulos B."/>
            <person name="Baker S."/>
            <person name="Barry K."/>
            <person name="Bills G."/>
            <person name="Bluhm B."/>
            <person name="Cannon C."/>
            <person name="Castanera R."/>
            <person name="Culley D."/>
            <person name="Daum C."/>
            <person name="Ezra D."/>
            <person name="Gonzalez J."/>
            <person name="Henrissat B."/>
            <person name="Kuo A."/>
            <person name="Liang C."/>
            <person name="Lipzen A."/>
            <person name="Lutzoni F."/>
            <person name="Magnuson J."/>
            <person name="Mondo S."/>
            <person name="Nolan M."/>
            <person name="Ohm R."/>
            <person name="Pangilinan J."/>
            <person name="Park H.-J."/>
            <person name="Ramirez L."/>
            <person name="Alfaro M."/>
            <person name="Sun H."/>
            <person name="Tritt A."/>
            <person name="Yoshinaga Y."/>
            <person name="Zwiers L.-H."/>
            <person name="Turgeon B."/>
            <person name="Goodwin S."/>
            <person name="Spatafora J."/>
            <person name="Crous P."/>
            <person name="Grigoriev I."/>
        </authorList>
    </citation>
    <scope>NUCLEOTIDE SEQUENCE</scope>
    <source>
        <strain evidence="1">CBS 627.86</strain>
    </source>
</reference>
<sequence>MPAPPATIKQLLETLKNDSNAPVRIHYPAKTVTTPGTKLSKQDSKPAPTLSISSTFAKSPDAKYLAFAIDLDAPFPSMPVLGPILHGIQTDLTTEGEADADGYVKLATAVKPVVIYAPPGPPPISAPHRYVFLIWEQPQDLTSEKIRTQLGLAEQVGIPARMRWNQDAAEKKLGLGAVLGGNYFVV</sequence>
<dbReference type="PANTHER" id="PTHR11362:SF78">
    <property type="entry name" value="PROTEASE INHIBITOR"/>
    <property type="match status" value="1"/>
</dbReference>
<dbReference type="GO" id="GO:0005543">
    <property type="term" value="F:phospholipid binding"/>
    <property type="evidence" value="ECO:0007669"/>
    <property type="project" value="TreeGrafter"/>
</dbReference>
<dbReference type="GO" id="GO:0030162">
    <property type="term" value="P:regulation of proteolysis"/>
    <property type="evidence" value="ECO:0007669"/>
    <property type="project" value="TreeGrafter"/>
</dbReference>
<dbReference type="GO" id="GO:0030414">
    <property type="term" value="F:peptidase inhibitor activity"/>
    <property type="evidence" value="ECO:0007669"/>
    <property type="project" value="TreeGrafter"/>
</dbReference>
<dbReference type="PANTHER" id="PTHR11362">
    <property type="entry name" value="PHOSPHATIDYLETHANOLAMINE-BINDING PROTEIN"/>
    <property type="match status" value="1"/>
</dbReference>
<dbReference type="InterPro" id="IPR008914">
    <property type="entry name" value="PEBP"/>
</dbReference>
<dbReference type="Gene3D" id="3.90.280.10">
    <property type="entry name" value="PEBP-like"/>
    <property type="match status" value="1"/>
</dbReference>
<dbReference type="Pfam" id="PF01161">
    <property type="entry name" value="PBP"/>
    <property type="match status" value="1"/>
</dbReference>
<evidence type="ECO:0000313" key="1">
    <source>
        <dbReference type="EMBL" id="KAF2110403.1"/>
    </source>
</evidence>
<accession>A0A6A5YTX2</accession>
<evidence type="ECO:0000313" key="2">
    <source>
        <dbReference type="Proteomes" id="UP000799770"/>
    </source>
</evidence>
<dbReference type="Proteomes" id="UP000799770">
    <property type="component" value="Unassembled WGS sequence"/>
</dbReference>
<dbReference type="GO" id="GO:0046578">
    <property type="term" value="P:regulation of Ras protein signal transduction"/>
    <property type="evidence" value="ECO:0007669"/>
    <property type="project" value="TreeGrafter"/>
</dbReference>
<dbReference type="SUPFAM" id="SSF49777">
    <property type="entry name" value="PEBP-like"/>
    <property type="match status" value="1"/>
</dbReference>
<dbReference type="InterPro" id="IPR036610">
    <property type="entry name" value="PEBP-like_sf"/>
</dbReference>
<dbReference type="AlphaFoldDB" id="A0A6A5YTX2"/>
<protein>
    <submittedName>
        <fullName evidence="1">Phosphatidylethanolamine-binding protein</fullName>
    </submittedName>
</protein>
<name>A0A6A5YTX2_9PLEO</name>
<dbReference type="CDD" id="cd00866">
    <property type="entry name" value="PEBP_euk"/>
    <property type="match status" value="1"/>
</dbReference>
<dbReference type="EMBL" id="ML977338">
    <property type="protein sequence ID" value="KAF2110403.1"/>
    <property type="molecule type" value="Genomic_DNA"/>
</dbReference>
<proteinExistence type="predicted"/>
<gene>
    <name evidence="1" type="ORF">BDV96DRAFT_583942</name>
</gene>
<keyword evidence="2" id="KW-1185">Reference proteome</keyword>
<dbReference type="OrthoDB" id="2506647at2759"/>